<dbReference type="InterPro" id="IPR013022">
    <property type="entry name" value="Xyl_isomerase-like_TIM-brl"/>
</dbReference>
<accession>A0A1L9RLX6</accession>
<dbReference type="EMBL" id="KV878212">
    <property type="protein sequence ID" value="OJJ35932.1"/>
    <property type="molecule type" value="Genomic_DNA"/>
</dbReference>
<dbReference type="PANTHER" id="PTHR12110">
    <property type="entry name" value="HYDROXYPYRUVATE ISOMERASE"/>
    <property type="match status" value="1"/>
</dbReference>
<feature type="domain" description="Xylose isomerase-like TIM barrel" evidence="1">
    <location>
        <begin position="25"/>
        <end position="289"/>
    </location>
</feature>
<dbReference type="VEuPathDB" id="FungiDB:ASPWEDRAFT_172716"/>
<dbReference type="OrthoDB" id="5360893at2759"/>
<dbReference type="GeneID" id="63746811"/>
<dbReference type="Pfam" id="PF01261">
    <property type="entry name" value="AP_endonuc_2"/>
    <property type="match status" value="1"/>
</dbReference>
<dbReference type="InterPro" id="IPR036237">
    <property type="entry name" value="Xyl_isomerase-like_sf"/>
</dbReference>
<gene>
    <name evidence="2" type="ORF">ASPWEDRAFT_172716</name>
</gene>
<dbReference type="Proteomes" id="UP000184383">
    <property type="component" value="Unassembled WGS sequence"/>
</dbReference>
<sequence length="298" mass="33543">MFQNQLAITTSSLGLHPVHSLPEKIQAASSNGFSSIEIVYQELVDYGTSQTPSLNITESARAISQLCSSFDMSVLALNPFKNFEGHNSPLFERLESARHWIEIAACLQASHLQVPSQFDTANSSGNWSVMVNELQQLADLAASHSLGIAYEAVAWGSYIDTWEDCLGVRHEADSNLRASLDRFVQTCPLDKICYIQFSDGERFSPPLSAQHRFYQAGFPPGLPWSRNMRPFRLETELGAYLPVVDIARTWLKQKGWKGVVSMEIFDWRMRDASRRPDENAKRGMRSWEKLVAALDEPL</sequence>
<dbReference type="AlphaFoldDB" id="A0A1L9RLX6"/>
<organism evidence="2 3">
    <name type="scientific">Aspergillus wentii DTO 134E9</name>
    <dbReference type="NCBI Taxonomy" id="1073089"/>
    <lineage>
        <taxon>Eukaryota</taxon>
        <taxon>Fungi</taxon>
        <taxon>Dikarya</taxon>
        <taxon>Ascomycota</taxon>
        <taxon>Pezizomycotina</taxon>
        <taxon>Eurotiomycetes</taxon>
        <taxon>Eurotiomycetidae</taxon>
        <taxon>Eurotiales</taxon>
        <taxon>Aspergillaceae</taxon>
        <taxon>Aspergillus</taxon>
        <taxon>Aspergillus subgen. Cremei</taxon>
    </lineage>
</organism>
<dbReference type="RefSeq" id="XP_040689608.1">
    <property type="nucleotide sequence ID" value="XM_040830963.1"/>
</dbReference>
<dbReference type="PANTHER" id="PTHR12110:SF38">
    <property type="entry name" value="DIOXYGENASE, PUTATIVE (AFU_ORTHOLOGUE AFUA_6G00240)-RELATED"/>
    <property type="match status" value="1"/>
</dbReference>
<keyword evidence="3" id="KW-1185">Reference proteome</keyword>
<dbReference type="InterPro" id="IPR050312">
    <property type="entry name" value="IolE/XylAMocC-like"/>
</dbReference>
<protein>
    <recommendedName>
        <fullName evidence="1">Xylose isomerase-like TIM barrel domain-containing protein</fullName>
    </recommendedName>
</protein>
<reference evidence="3" key="1">
    <citation type="journal article" date="2017" name="Genome Biol.">
        <title>Comparative genomics reveals high biological diversity and specific adaptations in the industrially and medically important fungal genus Aspergillus.</title>
        <authorList>
            <person name="de Vries R.P."/>
            <person name="Riley R."/>
            <person name="Wiebenga A."/>
            <person name="Aguilar-Osorio G."/>
            <person name="Amillis S."/>
            <person name="Uchima C.A."/>
            <person name="Anderluh G."/>
            <person name="Asadollahi M."/>
            <person name="Askin M."/>
            <person name="Barry K."/>
            <person name="Battaglia E."/>
            <person name="Bayram O."/>
            <person name="Benocci T."/>
            <person name="Braus-Stromeyer S.A."/>
            <person name="Caldana C."/>
            <person name="Canovas D."/>
            <person name="Cerqueira G.C."/>
            <person name="Chen F."/>
            <person name="Chen W."/>
            <person name="Choi C."/>
            <person name="Clum A."/>
            <person name="Dos Santos R.A."/>
            <person name="Damasio A.R."/>
            <person name="Diallinas G."/>
            <person name="Emri T."/>
            <person name="Fekete E."/>
            <person name="Flipphi M."/>
            <person name="Freyberg S."/>
            <person name="Gallo A."/>
            <person name="Gournas C."/>
            <person name="Habgood R."/>
            <person name="Hainaut M."/>
            <person name="Harispe M.L."/>
            <person name="Henrissat B."/>
            <person name="Hilden K.S."/>
            <person name="Hope R."/>
            <person name="Hossain A."/>
            <person name="Karabika E."/>
            <person name="Karaffa L."/>
            <person name="Karanyi Z."/>
            <person name="Krasevec N."/>
            <person name="Kuo A."/>
            <person name="Kusch H."/>
            <person name="LaButti K."/>
            <person name="Lagendijk E.L."/>
            <person name="Lapidus A."/>
            <person name="Levasseur A."/>
            <person name="Lindquist E."/>
            <person name="Lipzen A."/>
            <person name="Logrieco A.F."/>
            <person name="MacCabe A."/>
            <person name="Maekelae M.R."/>
            <person name="Malavazi I."/>
            <person name="Melin P."/>
            <person name="Meyer V."/>
            <person name="Mielnichuk N."/>
            <person name="Miskei M."/>
            <person name="Molnar A.P."/>
            <person name="Mule G."/>
            <person name="Ngan C.Y."/>
            <person name="Orejas M."/>
            <person name="Orosz E."/>
            <person name="Ouedraogo J.P."/>
            <person name="Overkamp K.M."/>
            <person name="Park H.-S."/>
            <person name="Perrone G."/>
            <person name="Piumi F."/>
            <person name="Punt P.J."/>
            <person name="Ram A.F."/>
            <person name="Ramon A."/>
            <person name="Rauscher S."/>
            <person name="Record E."/>
            <person name="Riano-Pachon D.M."/>
            <person name="Robert V."/>
            <person name="Roehrig J."/>
            <person name="Ruller R."/>
            <person name="Salamov A."/>
            <person name="Salih N.S."/>
            <person name="Samson R.A."/>
            <person name="Sandor E."/>
            <person name="Sanguinetti M."/>
            <person name="Schuetze T."/>
            <person name="Sepcic K."/>
            <person name="Shelest E."/>
            <person name="Sherlock G."/>
            <person name="Sophianopoulou V."/>
            <person name="Squina F.M."/>
            <person name="Sun H."/>
            <person name="Susca A."/>
            <person name="Todd R.B."/>
            <person name="Tsang A."/>
            <person name="Unkles S.E."/>
            <person name="van de Wiele N."/>
            <person name="van Rossen-Uffink D."/>
            <person name="Oliveira J.V."/>
            <person name="Vesth T.C."/>
            <person name="Visser J."/>
            <person name="Yu J.-H."/>
            <person name="Zhou M."/>
            <person name="Andersen M.R."/>
            <person name="Archer D.B."/>
            <person name="Baker S.E."/>
            <person name="Benoit I."/>
            <person name="Brakhage A.A."/>
            <person name="Braus G.H."/>
            <person name="Fischer R."/>
            <person name="Frisvad J.C."/>
            <person name="Goldman G.H."/>
            <person name="Houbraken J."/>
            <person name="Oakley B."/>
            <person name="Pocsi I."/>
            <person name="Scazzocchio C."/>
            <person name="Seiboth B."/>
            <person name="vanKuyk P.A."/>
            <person name="Wortman J."/>
            <person name="Dyer P.S."/>
            <person name="Grigoriev I.V."/>
        </authorList>
    </citation>
    <scope>NUCLEOTIDE SEQUENCE [LARGE SCALE GENOMIC DNA]</scope>
    <source>
        <strain evidence="3">DTO 134E9</strain>
    </source>
</reference>
<evidence type="ECO:0000313" key="2">
    <source>
        <dbReference type="EMBL" id="OJJ35932.1"/>
    </source>
</evidence>
<name>A0A1L9RLX6_ASPWE</name>
<evidence type="ECO:0000259" key="1">
    <source>
        <dbReference type="Pfam" id="PF01261"/>
    </source>
</evidence>
<dbReference type="Gene3D" id="3.20.20.150">
    <property type="entry name" value="Divalent-metal-dependent TIM barrel enzymes"/>
    <property type="match status" value="1"/>
</dbReference>
<dbReference type="SUPFAM" id="SSF51658">
    <property type="entry name" value="Xylose isomerase-like"/>
    <property type="match status" value="1"/>
</dbReference>
<proteinExistence type="predicted"/>
<dbReference type="STRING" id="1073089.A0A1L9RLX6"/>
<evidence type="ECO:0000313" key="3">
    <source>
        <dbReference type="Proteomes" id="UP000184383"/>
    </source>
</evidence>